<evidence type="ECO:0000256" key="6">
    <source>
        <dbReference type="ARBA" id="ARBA00023157"/>
    </source>
</evidence>
<keyword evidence="9" id="KW-1133">Transmembrane helix</keyword>
<evidence type="ECO:0000256" key="3">
    <source>
        <dbReference type="ARBA" id="ARBA00022525"/>
    </source>
</evidence>
<evidence type="ECO:0000313" key="11">
    <source>
        <dbReference type="EMBL" id="KAB0407070.1"/>
    </source>
</evidence>
<sequence length="268" mass="29989">TLTPSHSSPGQNESVRPEFQEETNTGRACKSIRGLLHLLALIFCLVITWVFVRSYINFNMKTNRLPRWMASRLVKTKCGLSKSCPDNFFAFKISSGAANVVGPSMCFEGQTIMSPVKNNVGRGLNIALVNGTTGKVMTQKYFDMYSGDASLLVKFLKEIPEDMLVLVASYDDPGTKMNDEIRKLFSNLGSTYAKQLGFRDSWVFLGARDLSSKSPFEEFLKNNPDVNKYDGWPELLELEGCVPQKGLRLLLPDLGVRAQAHCELDRQE</sequence>
<feature type="domain" description="ILEI/PANDER" evidence="10">
    <location>
        <begin position="122"/>
        <end position="208"/>
    </location>
</feature>
<feature type="region of interest" description="Disordered" evidence="8">
    <location>
        <begin position="1"/>
        <end position="20"/>
    </location>
</feature>
<evidence type="ECO:0000256" key="4">
    <source>
        <dbReference type="ARBA" id="ARBA00022729"/>
    </source>
</evidence>
<evidence type="ECO:0000256" key="1">
    <source>
        <dbReference type="ARBA" id="ARBA00004613"/>
    </source>
</evidence>
<evidence type="ECO:0000256" key="2">
    <source>
        <dbReference type="ARBA" id="ARBA00010905"/>
    </source>
</evidence>
<evidence type="ECO:0000256" key="7">
    <source>
        <dbReference type="PROSITE-ProRule" id="PRU01375"/>
    </source>
</evidence>
<keyword evidence="9" id="KW-0472">Membrane</keyword>
<dbReference type="CDD" id="cd13940">
    <property type="entry name" value="ILEI_FAM3C"/>
    <property type="match status" value="1"/>
</dbReference>
<dbReference type="Pfam" id="PF15711">
    <property type="entry name" value="ILEI"/>
    <property type="match status" value="1"/>
</dbReference>
<keyword evidence="9" id="KW-0812">Transmembrane</keyword>
<dbReference type="GO" id="GO:0005576">
    <property type="term" value="C:extracellular region"/>
    <property type="evidence" value="ECO:0007669"/>
    <property type="project" value="UniProtKB-SubCell"/>
</dbReference>
<proteinExistence type="inferred from homology"/>
<accession>A0A6A1QGR1</accession>
<keyword evidence="5 7" id="KW-0430">Lectin</keyword>
<comment type="subcellular location">
    <subcellularLocation>
        <location evidence="1">Secreted</location>
    </subcellularLocation>
</comment>
<comment type="similarity">
    <text evidence="2">Belongs to the FAM3 family.</text>
</comment>
<evidence type="ECO:0000256" key="9">
    <source>
        <dbReference type="SAM" id="Phobius"/>
    </source>
</evidence>
<dbReference type="PROSITE" id="PS52031">
    <property type="entry name" value="GG_LECTIN"/>
    <property type="match status" value="1"/>
</dbReference>
<evidence type="ECO:0000256" key="8">
    <source>
        <dbReference type="SAM" id="MobiDB-lite"/>
    </source>
</evidence>
<feature type="non-terminal residue" evidence="11">
    <location>
        <position position="1"/>
    </location>
</feature>
<dbReference type="AlphaFoldDB" id="A0A6A1QGR1"/>
<name>A0A6A1QGR1_BALPH</name>
<keyword evidence="6" id="KW-1015">Disulfide bond</keyword>
<gene>
    <name evidence="11" type="ORF">E2I00_010818</name>
</gene>
<protein>
    <recommendedName>
        <fullName evidence="10">ILEI/PANDER domain-containing protein</fullName>
    </recommendedName>
</protein>
<evidence type="ECO:0000256" key="5">
    <source>
        <dbReference type="ARBA" id="ARBA00022734"/>
    </source>
</evidence>
<comment type="caution">
    <text evidence="11">The sequence shown here is derived from an EMBL/GenBank/DDBJ whole genome shotgun (WGS) entry which is preliminary data.</text>
</comment>
<evidence type="ECO:0000259" key="10">
    <source>
        <dbReference type="Pfam" id="PF15711"/>
    </source>
</evidence>
<reference evidence="11 12" key="1">
    <citation type="journal article" date="2019" name="PLoS ONE">
        <title>Genomic analyses reveal an absence of contemporary introgressive admixture between fin whales and blue whales, despite known hybrids.</title>
        <authorList>
            <person name="Westbury M.V."/>
            <person name="Petersen B."/>
            <person name="Lorenzen E.D."/>
        </authorList>
    </citation>
    <scope>NUCLEOTIDE SEQUENCE [LARGE SCALE GENOMIC DNA]</scope>
    <source>
        <strain evidence="11">FinWhale-01</strain>
    </source>
</reference>
<feature type="compositionally biased region" description="Polar residues" evidence="8">
    <location>
        <begin position="1"/>
        <end position="14"/>
    </location>
</feature>
<feature type="transmembrane region" description="Helical" evidence="9">
    <location>
        <begin position="35"/>
        <end position="56"/>
    </location>
</feature>
<dbReference type="PANTHER" id="PTHR14592">
    <property type="entry name" value="UNCHARACTERIZED FAM3"/>
    <property type="match status" value="1"/>
</dbReference>
<keyword evidence="3" id="KW-0964">Secreted</keyword>
<dbReference type="Proteomes" id="UP000437017">
    <property type="component" value="Unassembled WGS sequence"/>
</dbReference>
<evidence type="ECO:0000313" key="12">
    <source>
        <dbReference type="Proteomes" id="UP000437017"/>
    </source>
</evidence>
<dbReference type="GO" id="GO:0030246">
    <property type="term" value="F:carbohydrate binding"/>
    <property type="evidence" value="ECO:0007669"/>
    <property type="project" value="UniProtKB-UniRule"/>
</dbReference>
<organism evidence="11 12">
    <name type="scientific">Balaenoptera physalus</name>
    <name type="common">Fin whale</name>
    <name type="synonym">Balaena physalus</name>
    <dbReference type="NCBI Taxonomy" id="9770"/>
    <lineage>
        <taxon>Eukaryota</taxon>
        <taxon>Metazoa</taxon>
        <taxon>Chordata</taxon>
        <taxon>Craniata</taxon>
        <taxon>Vertebrata</taxon>
        <taxon>Euteleostomi</taxon>
        <taxon>Mammalia</taxon>
        <taxon>Eutheria</taxon>
        <taxon>Laurasiatheria</taxon>
        <taxon>Artiodactyla</taxon>
        <taxon>Whippomorpha</taxon>
        <taxon>Cetacea</taxon>
        <taxon>Mysticeti</taxon>
        <taxon>Balaenopteridae</taxon>
        <taxon>Balaenoptera</taxon>
    </lineage>
</organism>
<keyword evidence="12" id="KW-1185">Reference proteome</keyword>
<dbReference type="InterPro" id="IPR039477">
    <property type="entry name" value="ILEI/PANDER_dom"/>
</dbReference>
<dbReference type="InterPro" id="IPR039475">
    <property type="entry name" value="ILEI_FAM3C"/>
</dbReference>
<dbReference type="InterPro" id="IPR039220">
    <property type="entry name" value="FAM3"/>
</dbReference>
<keyword evidence="4" id="KW-0732">Signal</keyword>
<dbReference type="OrthoDB" id="440755at2759"/>
<dbReference type="EMBL" id="SGJD01000088">
    <property type="protein sequence ID" value="KAB0407070.1"/>
    <property type="molecule type" value="Genomic_DNA"/>
</dbReference>